<keyword evidence="2 3" id="KW-0119">Carbohydrate metabolism</keyword>
<evidence type="ECO:0000313" key="6">
    <source>
        <dbReference type="Proteomes" id="UP001596364"/>
    </source>
</evidence>
<accession>A0ABW1XQD2</accession>
<dbReference type="HAMAP" id="MF_00068">
    <property type="entry name" value="MurQ"/>
    <property type="match status" value="1"/>
</dbReference>
<organism evidence="5 6">
    <name type="scientific">Pseudobowmanella zhangzhouensis</name>
    <dbReference type="NCBI Taxonomy" id="1537679"/>
    <lineage>
        <taxon>Bacteria</taxon>
        <taxon>Pseudomonadati</taxon>
        <taxon>Pseudomonadota</taxon>
        <taxon>Gammaproteobacteria</taxon>
        <taxon>Alteromonadales</taxon>
        <taxon>Alteromonadaceae</taxon>
    </lineage>
</organism>
<evidence type="ECO:0000259" key="4">
    <source>
        <dbReference type="PROSITE" id="PS51464"/>
    </source>
</evidence>
<feature type="active site" evidence="3">
    <location>
        <position position="126"/>
    </location>
</feature>
<dbReference type="PROSITE" id="PS51464">
    <property type="entry name" value="SIS"/>
    <property type="match status" value="1"/>
</dbReference>
<protein>
    <recommendedName>
        <fullName evidence="3">N-acetylmuramic acid 6-phosphate etherase</fullName>
        <shortName evidence="3">MurNAc-6-P etherase</shortName>
        <ecNumber evidence="3">4.2.1.126</ecNumber>
    </recommendedName>
    <alternativeName>
        <fullName evidence="3">N-acetylmuramic acid 6-phosphate hydrolase</fullName>
    </alternativeName>
    <alternativeName>
        <fullName evidence="3">N-acetylmuramic acid 6-phosphate lyase</fullName>
    </alternativeName>
</protein>
<evidence type="ECO:0000256" key="2">
    <source>
        <dbReference type="ARBA" id="ARBA00023277"/>
    </source>
</evidence>
<evidence type="ECO:0000256" key="1">
    <source>
        <dbReference type="ARBA" id="ARBA00023239"/>
    </source>
</evidence>
<comment type="function">
    <text evidence="3">Specifically catalyzes the cleavage of the D-lactyl ether substituent of MurNAc 6-phosphate, producing GlcNAc 6-phosphate and D-lactate. Together with AnmK, is also required for the utilization of anhydro-N-acetylmuramic acid (anhMurNAc) either imported from the medium or derived from its own cell wall murein, and thus plays a role in cell wall recycling.</text>
</comment>
<dbReference type="InterPro" id="IPR001347">
    <property type="entry name" value="SIS_dom"/>
</dbReference>
<dbReference type="Proteomes" id="UP001596364">
    <property type="component" value="Unassembled WGS sequence"/>
</dbReference>
<comment type="pathway">
    <text evidence="3">Amino-sugar metabolism; 1,6-anhydro-N-acetylmuramate degradation.</text>
</comment>
<feature type="domain" description="SIS" evidence="4">
    <location>
        <begin position="67"/>
        <end position="230"/>
    </location>
</feature>
<keyword evidence="6" id="KW-1185">Reference proteome</keyword>
<dbReference type="PANTHER" id="PTHR10088">
    <property type="entry name" value="GLUCOKINASE REGULATORY PROTEIN"/>
    <property type="match status" value="1"/>
</dbReference>
<dbReference type="CDD" id="cd05007">
    <property type="entry name" value="SIS_Etherase"/>
    <property type="match status" value="1"/>
</dbReference>
<dbReference type="Pfam" id="PF20741">
    <property type="entry name" value="GKRP-like_C"/>
    <property type="match status" value="1"/>
</dbReference>
<reference evidence="6" key="1">
    <citation type="journal article" date="2019" name="Int. J. Syst. Evol. Microbiol.">
        <title>The Global Catalogue of Microorganisms (GCM) 10K type strain sequencing project: providing services to taxonomists for standard genome sequencing and annotation.</title>
        <authorList>
            <consortium name="The Broad Institute Genomics Platform"/>
            <consortium name="The Broad Institute Genome Sequencing Center for Infectious Disease"/>
            <person name="Wu L."/>
            <person name="Ma J."/>
        </authorList>
    </citation>
    <scope>NUCLEOTIDE SEQUENCE [LARGE SCALE GENOMIC DNA]</scope>
    <source>
        <strain evidence="6">CGMCC 1.16031</strain>
    </source>
</reference>
<comment type="subunit">
    <text evidence="3">Homodimer.</text>
</comment>
<dbReference type="GO" id="GO:0016829">
    <property type="term" value="F:lyase activity"/>
    <property type="evidence" value="ECO:0007669"/>
    <property type="project" value="UniProtKB-KW"/>
</dbReference>
<dbReference type="RefSeq" id="WP_254426596.1">
    <property type="nucleotide sequence ID" value="NZ_JBHSUS010000001.1"/>
</dbReference>
<dbReference type="EC" id="4.2.1.126" evidence="3"/>
<dbReference type="NCBIfam" id="NF003915">
    <property type="entry name" value="PRK05441.1"/>
    <property type="match status" value="1"/>
</dbReference>
<dbReference type="Gene3D" id="3.40.50.10490">
    <property type="entry name" value="Glucose-6-phosphate isomerase like protein, domain 1"/>
    <property type="match status" value="1"/>
</dbReference>
<dbReference type="NCBIfam" id="NF009222">
    <property type="entry name" value="PRK12570.1"/>
    <property type="match status" value="1"/>
</dbReference>
<evidence type="ECO:0000256" key="3">
    <source>
        <dbReference type="HAMAP-Rule" id="MF_00068"/>
    </source>
</evidence>
<comment type="miscellaneous">
    <text evidence="3">A lyase-type mechanism (elimination/hydration) is suggested for the cleavage of the lactyl ether bond of MurNAc 6-phosphate, with the formation of an alpha,beta-unsaturated aldehyde intermediate with (E)-stereochemistry, followed by the syn addition of water to give product.</text>
</comment>
<dbReference type="InterPro" id="IPR005488">
    <property type="entry name" value="Etherase_MurQ"/>
</dbReference>
<proteinExistence type="inferred from homology"/>
<sequence>MMQKTATRDALIEQLGHIVSEGQNPDTLDIDLLDTHALLVKLNQEDFKVPQAVKAALPQIVQAVDTIVDALKSGGRLFYIGAGTSGRLGVLDAVECPPTFSVSHELVQGVLAGGEKAMFKAVEGAEDNGDLAIQDLRGRELTARDVVVGIAASGRTPYAIAGVEYAASLGCRTIGISCSPDSALGQASHIDIAVVVGPEALTGSTRMKSGSAQKMVLNMLTTASMIRLGKSYRNLMVDVNASNEKLRARAVRIVMQATDCDKHTANEALAEADNNAKLAILLVLTGVGAEQGKKMLQQANGFLRQAVESNGR</sequence>
<gene>
    <name evidence="3 5" type="primary">murQ</name>
    <name evidence="5" type="ORF">ACFP85_12160</name>
</gene>
<dbReference type="Gene3D" id="1.10.8.1080">
    <property type="match status" value="1"/>
</dbReference>
<dbReference type="Pfam" id="PF22645">
    <property type="entry name" value="GKRP_SIS_N"/>
    <property type="match status" value="1"/>
</dbReference>
<dbReference type="SUPFAM" id="SSF53697">
    <property type="entry name" value="SIS domain"/>
    <property type="match status" value="1"/>
</dbReference>
<feature type="active site" description="Proton donor" evidence="3">
    <location>
        <position position="95"/>
    </location>
</feature>
<dbReference type="EMBL" id="JBHSUS010000001">
    <property type="protein sequence ID" value="MFC6440899.1"/>
    <property type="molecule type" value="Genomic_DNA"/>
</dbReference>
<dbReference type="PROSITE" id="PS01272">
    <property type="entry name" value="GCKR"/>
    <property type="match status" value="1"/>
</dbReference>
<dbReference type="NCBIfam" id="TIGR00274">
    <property type="entry name" value="N-acetylmuramic acid 6-phosphate etherase"/>
    <property type="match status" value="1"/>
</dbReference>
<dbReference type="InterPro" id="IPR040190">
    <property type="entry name" value="MURQ/GCKR"/>
</dbReference>
<evidence type="ECO:0000313" key="5">
    <source>
        <dbReference type="EMBL" id="MFC6440899.1"/>
    </source>
</evidence>
<comment type="catalytic activity">
    <reaction evidence="3">
        <text>N-acetyl-D-muramate 6-phosphate + H2O = N-acetyl-D-glucosamine 6-phosphate + (R)-lactate</text>
        <dbReference type="Rhea" id="RHEA:26410"/>
        <dbReference type="ChEBI" id="CHEBI:15377"/>
        <dbReference type="ChEBI" id="CHEBI:16004"/>
        <dbReference type="ChEBI" id="CHEBI:57513"/>
        <dbReference type="ChEBI" id="CHEBI:58722"/>
        <dbReference type="EC" id="4.2.1.126"/>
    </reaction>
</comment>
<dbReference type="InterPro" id="IPR046348">
    <property type="entry name" value="SIS_dom_sf"/>
</dbReference>
<comment type="similarity">
    <text evidence="3">Belongs to the GCKR-like family. MurNAc-6-P etherase subfamily.</text>
</comment>
<comment type="pathway">
    <text evidence="3">Cell wall biogenesis; peptidoglycan recycling.</text>
</comment>
<keyword evidence="1 3" id="KW-0456">Lyase</keyword>
<dbReference type="InterPro" id="IPR005486">
    <property type="entry name" value="Glucokinase_regulatory_CS"/>
</dbReference>
<dbReference type="PANTHER" id="PTHR10088:SF5">
    <property type="entry name" value="N-ACETYLMURAMIC ACID 6-PHOSPHATE ETHERASE"/>
    <property type="match status" value="1"/>
</dbReference>
<name>A0ABW1XQD2_9ALTE</name>
<comment type="caution">
    <text evidence="5">The sequence shown here is derived from an EMBL/GenBank/DDBJ whole genome shotgun (WGS) entry which is preliminary data.</text>
</comment>
<comment type="pathway">
    <text evidence="3">Amino-sugar metabolism; N-acetylmuramate degradation.</text>
</comment>